<sequence length="261" mass="28128">MAKGLTLVAVLLLPLAGASFLRQAPADPCACVNWRHAYDSQGAKCGDGHELYLITKTGVPRFLAGLSLGLEFCDAFYKRIDDSFCVNLDHTNAPDAWYGGQWCYVSGECRSAPRANGTGSLRVKLCTAGEDRMLRDKAPEELISWAAKNDFETGLLLKMAYPVDKVAQWPLVKESFLRPAAGSEGPDANGTASMKQPKALDQRLKELVASGKPIILDSTDGHPPFAVVRGSNAHLLELNKAMDAHHPNSVTTIKCVAGCSQ</sequence>
<dbReference type="EMBL" id="HBGE01081217">
    <property type="protein sequence ID" value="CAD9171696.1"/>
    <property type="molecule type" value="Transcribed_RNA"/>
</dbReference>
<dbReference type="AlphaFoldDB" id="A0A7S1WJE1"/>
<evidence type="ECO:0000313" key="2">
    <source>
        <dbReference type="EMBL" id="CAD9171696.1"/>
    </source>
</evidence>
<evidence type="ECO:0000256" key="1">
    <source>
        <dbReference type="SAM" id="SignalP"/>
    </source>
</evidence>
<gene>
    <name evidence="2" type="ORF">ACAT0790_LOCUS48465</name>
</gene>
<name>A0A7S1WJE1_ALECA</name>
<keyword evidence="1" id="KW-0732">Signal</keyword>
<protein>
    <submittedName>
        <fullName evidence="2">Uncharacterized protein</fullName>
    </submittedName>
</protein>
<feature type="chain" id="PRO_5031570516" evidence="1">
    <location>
        <begin position="27"/>
        <end position="261"/>
    </location>
</feature>
<proteinExistence type="predicted"/>
<reference evidence="2" key="1">
    <citation type="submission" date="2021-01" db="EMBL/GenBank/DDBJ databases">
        <authorList>
            <person name="Corre E."/>
            <person name="Pelletier E."/>
            <person name="Niang G."/>
            <person name="Scheremetjew M."/>
            <person name="Finn R."/>
            <person name="Kale V."/>
            <person name="Holt S."/>
            <person name="Cochrane G."/>
            <person name="Meng A."/>
            <person name="Brown T."/>
            <person name="Cohen L."/>
        </authorList>
    </citation>
    <scope>NUCLEOTIDE SEQUENCE</scope>
    <source>
        <strain evidence="2">OF101</strain>
    </source>
</reference>
<organism evidence="2">
    <name type="scientific">Alexandrium catenella</name>
    <name type="common">Red tide dinoflagellate</name>
    <name type="synonym">Gonyaulax catenella</name>
    <dbReference type="NCBI Taxonomy" id="2925"/>
    <lineage>
        <taxon>Eukaryota</taxon>
        <taxon>Sar</taxon>
        <taxon>Alveolata</taxon>
        <taxon>Dinophyceae</taxon>
        <taxon>Gonyaulacales</taxon>
        <taxon>Pyrocystaceae</taxon>
        <taxon>Alexandrium</taxon>
    </lineage>
</organism>
<feature type="signal peptide" evidence="1">
    <location>
        <begin position="1"/>
        <end position="26"/>
    </location>
</feature>
<accession>A0A7S1WJE1</accession>